<evidence type="ECO:0000313" key="1">
    <source>
        <dbReference type="EMBL" id="GAV08560.1"/>
    </source>
</evidence>
<name>A0A1D1W504_RAMVA</name>
<protein>
    <submittedName>
        <fullName evidence="1">Uncharacterized protein</fullName>
    </submittedName>
</protein>
<gene>
    <name evidence="1" type="primary">RvY_18231</name>
    <name evidence="1" type="synonym">RvY_18231.1</name>
    <name evidence="1" type="ORF">RvY_18231-1</name>
</gene>
<evidence type="ECO:0000313" key="2">
    <source>
        <dbReference type="Proteomes" id="UP000186922"/>
    </source>
</evidence>
<reference evidence="1 2" key="1">
    <citation type="journal article" date="2016" name="Nat. Commun.">
        <title>Extremotolerant tardigrade genome and improved radiotolerance of human cultured cells by tardigrade-unique protein.</title>
        <authorList>
            <person name="Hashimoto T."/>
            <person name="Horikawa D.D."/>
            <person name="Saito Y."/>
            <person name="Kuwahara H."/>
            <person name="Kozuka-Hata H."/>
            <person name="Shin-I T."/>
            <person name="Minakuchi Y."/>
            <person name="Ohishi K."/>
            <person name="Motoyama A."/>
            <person name="Aizu T."/>
            <person name="Enomoto A."/>
            <person name="Kondo K."/>
            <person name="Tanaka S."/>
            <person name="Hara Y."/>
            <person name="Koshikawa S."/>
            <person name="Sagara H."/>
            <person name="Miura T."/>
            <person name="Yokobori S."/>
            <person name="Miyagawa K."/>
            <person name="Suzuki Y."/>
            <person name="Kubo T."/>
            <person name="Oyama M."/>
            <person name="Kohara Y."/>
            <person name="Fujiyama A."/>
            <person name="Arakawa K."/>
            <person name="Katayama T."/>
            <person name="Toyoda A."/>
            <person name="Kunieda T."/>
        </authorList>
    </citation>
    <scope>NUCLEOTIDE SEQUENCE [LARGE SCALE GENOMIC DNA]</scope>
    <source>
        <strain evidence="1 2">YOKOZUNA-1</strain>
    </source>
</reference>
<organism evidence="1 2">
    <name type="scientific">Ramazzottius varieornatus</name>
    <name type="common">Water bear</name>
    <name type="synonym">Tardigrade</name>
    <dbReference type="NCBI Taxonomy" id="947166"/>
    <lineage>
        <taxon>Eukaryota</taxon>
        <taxon>Metazoa</taxon>
        <taxon>Ecdysozoa</taxon>
        <taxon>Tardigrada</taxon>
        <taxon>Eutardigrada</taxon>
        <taxon>Parachela</taxon>
        <taxon>Hypsibioidea</taxon>
        <taxon>Ramazzottiidae</taxon>
        <taxon>Ramazzottius</taxon>
    </lineage>
</organism>
<comment type="caution">
    <text evidence="1">The sequence shown here is derived from an EMBL/GenBank/DDBJ whole genome shotgun (WGS) entry which is preliminary data.</text>
</comment>
<keyword evidence="2" id="KW-1185">Reference proteome</keyword>
<dbReference type="AlphaFoldDB" id="A0A1D1W504"/>
<dbReference type="Proteomes" id="UP000186922">
    <property type="component" value="Unassembled WGS sequence"/>
</dbReference>
<proteinExistence type="predicted"/>
<sequence length="138" mass="15636">MWISVAKCVLNSEFAGSFNDSCLQSYLRLVLRFVLRCVLRYFGHLQLWSSGSQYRCFHHCVLQLVRPAIRSFQYSLGFLGGPHSALSVPGFLVQTVRTVRFGRGLLVRSGQPFSVKGRLLASTLHAERKVLGYKENLQ</sequence>
<accession>A0A1D1W504</accession>
<dbReference type="EMBL" id="BDGG01000018">
    <property type="protein sequence ID" value="GAV08560.1"/>
    <property type="molecule type" value="Genomic_DNA"/>
</dbReference>